<proteinExistence type="predicted"/>
<accession>A0A9P6NYP4</accession>
<sequence length="141" mass="15654">MFARSSHRRRPSKHPIEINTASLIEMRQKNQSGPNGPILHPHLGCILHYDKISLGENLFKTFDRIFLEGPIGYVRKAPEEIGSRFLIGSFLGSRPSLEVVKTSAEAFDSQISAGDFGELLGRLGEGFLRIGLLWPIASEPL</sequence>
<name>A0A9P6NYP4_9BASI</name>
<comment type="caution">
    <text evidence="1">The sequence shown here is derived from an EMBL/GenBank/DDBJ whole genome shotgun (WGS) entry which is preliminary data.</text>
</comment>
<gene>
    <name evidence="1" type="ORF">CROQUDRAFT_86493</name>
</gene>
<organism evidence="1 2">
    <name type="scientific">Cronartium quercuum f. sp. fusiforme G11</name>
    <dbReference type="NCBI Taxonomy" id="708437"/>
    <lineage>
        <taxon>Eukaryota</taxon>
        <taxon>Fungi</taxon>
        <taxon>Dikarya</taxon>
        <taxon>Basidiomycota</taxon>
        <taxon>Pucciniomycotina</taxon>
        <taxon>Pucciniomycetes</taxon>
        <taxon>Pucciniales</taxon>
        <taxon>Coleosporiaceae</taxon>
        <taxon>Cronartium</taxon>
    </lineage>
</organism>
<evidence type="ECO:0000313" key="2">
    <source>
        <dbReference type="Proteomes" id="UP000886653"/>
    </source>
</evidence>
<protein>
    <submittedName>
        <fullName evidence="1">Uncharacterized protein</fullName>
    </submittedName>
</protein>
<reference evidence="1" key="1">
    <citation type="submission" date="2013-11" db="EMBL/GenBank/DDBJ databases">
        <title>Genome sequence of the fusiform rust pathogen reveals effectors for host alternation and coevolution with pine.</title>
        <authorList>
            <consortium name="DOE Joint Genome Institute"/>
            <person name="Smith K."/>
            <person name="Pendleton A."/>
            <person name="Kubisiak T."/>
            <person name="Anderson C."/>
            <person name="Salamov A."/>
            <person name="Aerts A."/>
            <person name="Riley R."/>
            <person name="Clum A."/>
            <person name="Lindquist E."/>
            <person name="Ence D."/>
            <person name="Campbell M."/>
            <person name="Kronenberg Z."/>
            <person name="Feau N."/>
            <person name="Dhillon B."/>
            <person name="Hamelin R."/>
            <person name="Burleigh J."/>
            <person name="Smith J."/>
            <person name="Yandell M."/>
            <person name="Nelson C."/>
            <person name="Grigoriev I."/>
            <person name="Davis J."/>
        </authorList>
    </citation>
    <scope>NUCLEOTIDE SEQUENCE</scope>
    <source>
        <strain evidence="1">G11</strain>
    </source>
</reference>
<keyword evidence="2" id="KW-1185">Reference proteome</keyword>
<dbReference type="EMBL" id="MU167211">
    <property type="protein sequence ID" value="KAG0151835.1"/>
    <property type="molecule type" value="Genomic_DNA"/>
</dbReference>
<dbReference type="AlphaFoldDB" id="A0A9P6NYP4"/>
<dbReference type="Proteomes" id="UP000886653">
    <property type="component" value="Unassembled WGS sequence"/>
</dbReference>
<evidence type="ECO:0000313" key="1">
    <source>
        <dbReference type="EMBL" id="KAG0151835.1"/>
    </source>
</evidence>